<feature type="transmembrane region" description="Helical" evidence="1">
    <location>
        <begin position="125"/>
        <end position="144"/>
    </location>
</feature>
<dbReference type="Pfam" id="PF06772">
    <property type="entry name" value="LtrA"/>
    <property type="match status" value="1"/>
</dbReference>
<dbReference type="PANTHER" id="PTHR36840">
    <property type="entry name" value="BLL5714 PROTEIN"/>
    <property type="match status" value="1"/>
</dbReference>
<proteinExistence type="predicted"/>
<feature type="transmembrane region" description="Helical" evidence="1">
    <location>
        <begin position="100"/>
        <end position="118"/>
    </location>
</feature>
<feature type="transmembrane region" description="Helical" evidence="1">
    <location>
        <begin position="187"/>
        <end position="206"/>
    </location>
</feature>
<feature type="transmembrane region" description="Helical" evidence="1">
    <location>
        <begin position="288"/>
        <end position="311"/>
    </location>
</feature>
<feature type="transmembrane region" description="Helical" evidence="1">
    <location>
        <begin position="74"/>
        <end position="94"/>
    </location>
</feature>
<dbReference type="InterPro" id="IPR010640">
    <property type="entry name" value="Low_temperature_requirement_A"/>
</dbReference>
<organism evidence="2 3">
    <name type="scientific">Kutzneria chonburiensis</name>
    <dbReference type="NCBI Taxonomy" id="1483604"/>
    <lineage>
        <taxon>Bacteria</taxon>
        <taxon>Bacillati</taxon>
        <taxon>Actinomycetota</taxon>
        <taxon>Actinomycetes</taxon>
        <taxon>Pseudonocardiales</taxon>
        <taxon>Pseudonocardiaceae</taxon>
        <taxon>Kutzneria</taxon>
    </lineage>
</organism>
<gene>
    <name evidence="2" type="ORF">ACFFH7_25450</name>
</gene>
<dbReference type="PANTHER" id="PTHR36840:SF1">
    <property type="entry name" value="BLL5714 PROTEIN"/>
    <property type="match status" value="1"/>
</dbReference>
<dbReference type="EMBL" id="JBHLUD010000008">
    <property type="protein sequence ID" value="MFC0544875.1"/>
    <property type="molecule type" value="Genomic_DNA"/>
</dbReference>
<feature type="transmembrane region" description="Helical" evidence="1">
    <location>
        <begin position="257"/>
        <end position="276"/>
    </location>
</feature>
<dbReference type="RefSeq" id="WP_273936391.1">
    <property type="nucleotide sequence ID" value="NZ_CP097263.1"/>
</dbReference>
<name>A0ABV6MYF3_9PSEU</name>
<feature type="transmembrane region" description="Helical" evidence="1">
    <location>
        <begin position="40"/>
        <end position="62"/>
    </location>
</feature>
<feature type="transmembrane region" description="Helical" evidence="1">
    <location>
        <begin position="323"/>
        <end position="352"/>
    </location>
</feature>
<keyword evidence="1" id="KW-0812">Transmembrane</keyword>
<accession>A0ABV6MYF3</accession>
<keyword evidence="3" id="KW-1185">Reference proteome</keyword>
<evidence type="ECO:0000256" key="1">
    <source>
        <dbReference type="SAM" id="Phobius"/>
    </source>
</evidence>
<keyword evidence="1" id="KW-1133">Transmembrane helix</keyword>
<dbReference type="Proteomes" id="UP001589810">
    <property type="component" value="Unassembled WGS sequence"/>
</dbReference>
<keyword evidence="1" id="KW-0472">Membrane</keyword>
<reference evidence="2 3" key="1">
    <citation type="submission" date="2024-09" db="EMBL/GenBank/DDBJ databases">
        <authorList>
            <person name="Sun Q."/>
            <person name="Mori K."/>
        </authorList>
    </citation>
    <scope>NUCLEOTIDE SEQUENCE [LARGE SCALE GENOMIC DNA]</scope>
    <source>
        <strain evidence="2 3">TBRC 1432</strain>
    </source>
</reference>
<evidence type="ECO:0000313" key="2">
    <source>
        <dbReference type="EMBL" id="MFC0544875.1"/>
    </source>
</evidence>
<feature type="transmembrane region" description="Helical" evidence="1">
    <location>
        <begin position="12"/>
        <end position="34"/>
    </location>
</feature>
<comment type="caution">
    <text evidence="2">The sequence shown here is derived from an EMBL/GenBank/DDBJ whole genome shotgun (WGS) entry which is preliminary data.</text>
</comment>
<sequence length="377" mass="40090">MTSEQAEKRVTWAELFFDLVFAFALTEVSALLLHDHSPAGIGRALVVFVPIYWAWVGTSVHANTHDVDNLAGRLGIFAVGLCSMFMALAVPGAYGERGAYFGAAYFALRIILAGLVFWGDRTVITPYSVALYVTGPLMLVGGLLDGPARLAVWSVAAAVDLATPLLTRRRLTGVRFHAEHLPERFGLFLIIALGESIVAVGVPAAAQPDLSPVSMVAVAVAFVLACSLWWVYFVFAADTMRHRLATTTVQTDVIRQMLSYGHLALIASILAVAVGLEEVVSHPGHELSTGAAALLFGGCALYLATFGLIQFHMSPGRSMTRSAAAVVVLALLPVAWSAPAVLAPCLLVVVLVPLNAVEHLVDRRARAARSEQPAAGQ</sequence>
<protein>
    <submittedName>
        <fullName evidence="2">Low temperature requirement protein A</fullName>
    </submittedName>
</protein>
<feature type="transmembrane region" description="Helical" evidence="1">
    <location>
        <begin position="212"/>
        <end position="236"/>
    </location>
</feature>
<evidence type="ECO:0000313" key="3">
    <source>
        <dbReference type="Proteomes" id="UP001589810"/>
    </source>
</evidence>